<dbReference type="InterPro" id="IPR025398">
    <property type="entry name" value="DUF4371"/>
</dbReference>
<gene>
    <name evidence="4" type="ORF">KK1_033588</name>
</gene>
<evidence type="ECO:0000259" key="3">
    <source>
        <dbReference type="Pfam" id="PF14291"/>
    </source>
</evidence>
<dbReference type="GO" id="GO:0046983">
    <property type="term" value="F:protein dimerization activity"/>
    <property type="evidence" value="ECO:0007669"/>
    <property type="project" value="InterPro"/>
</dbReference>
<sequence>MRSHVEEHKAWRNCQSLMKQKQHIEVAMCKQSDQTKKEYRIHLTAIVDCIRFLLRQGLAFRGNDESMSSSNKGNFLELLDFLVDHNEVIHKVIKNARGNLKLIAPTIQKDIVRSAASETTKAILDDLGDNLFSILIDESRDISVKEQMVVVLRYVNKKGQVIERFLGLVHVSNTNALSLKIALESLFSKYGLSLSSLILKENCSAFYIHCFAHQLQLALVTVAKKHVGVALFFNLVANISNVVGASCKRRDILRESQIAKVKEALQKGEISSGRGLNQETTIKKAGDTRWSSHYDTLLSLLSLFPSTIDVLEIVEEDGMSLAQKGETCALLNSMQTFEFVFTLHLMKNILGITHELSQALQRSDQDIVNAMKLVSVSKQRLQAMRDDGWSSLLNNVSSFCENHNIVVLNMNDTFQTQGRSRRRVEKVSNLHHFQVELFFQVIDQQLQELNNRFTEANTELLLCVACLNPRDSFSAFDKEKLIRFAQFYSSEFSPIELLALDNQLENYFIDVCFDSAFSKLEGIGDLSMKLVETRKHVVYPLVYLLLELALILPVATASVERVFSAMNIIKNRMRNRMGDEWLNDCLVTYIEREVFDSIENEQIIQCFQTMKTRREQL</sequence>
<organism evidence="4 5">
    <name type="scientific">Cajanus cajan</name>
    <name type="common">Pigeon pea</name>
    <name type="synonym">Cajanus indicus</name>
    <dbReference type="NCBI Taxonomy" id="3821"/>
    <lineage>
        <taxon>Eukaryota</taxon>
        <taxon>Viridiplantae</taxon>
        <taxon>Streptophyta</taxon>
        <taxon>Embryophyta</taxon>
        <taxon>Tracheophyta</taxon>
        <taxon>Spermatophyta</taxon>
        <taxon>Magnoliopsida</taxon>
        <taxon>eudicotyledons</taxon>
        <taxon>Gunneridae</taxon>
        <taxon>Pentapetalae</taxon>
        <taxon>rosids</taxon>
        <taxon>fabids</taxon>
        <taxon>Fabales</taxon>
        <taxon>Fabaceae</taxon>
        <taxon>Papilionoideae</taxon>
        <taxon>50 kb inversion clade</taxon>
        <taxon>NPAAA clade</taxon>
        <taxon>indigoferoid/millettioid clade</taxon>
        <taxon>Phaseoleae</taxon>
        <taxon>Cajanus</taxon>
    </lineage>
</organism>
<dbReference type="AlphaFoldDB" id="A0A151RQU3"/>
<feature type="domain" description="DUF4371" evidence="3">
    <location>
        <begin position="9"/>
        <end position="197"/>
    </location>
</feature>
<keyword evidence="5" id="KW-1185">Reference proteome</keyword>
<accession>A0A151RQU3</accession>
<dbReference type="InterPro" id="IPR008906">
    <property type="entry name" value="HATC_C_dom"/>
</dbReference>
<dbReference type="SUPFAM" id="SSF53098">
    <property type="entry name" value="Ribonuclease H-like"/>
    <property type="match status" value="1"/>
</dbReference>
<evidence type="ECO:0000313" key="4">
    <source>
        <dbReference type="EMBL" id="KYP44907.1"/>
    </source>
</evidence>
<evidence type="ECO:0000256" key="1">
    <source>
        <dbReference type="SAM" id="Phobius"/>
    </source>
</evidence>
<dbReference type="Proteomes" id="UP000075243">
    <property type="component" value="Unassembled WGS sequence"/>
</dbReference>
<keyword evidence="1" id="KW-1133">Transmembrane helix</keyword>
<keyword evidence="1" id="KW-0812">Transmembrane</keyword>
<proteinExistence type="predicted"/>
<dbReference type="Pfam" id="PF05699">
    <property type="entry name" value="Dimer_Tnp_hAT"/>
    <property type="match status" value="1"/>
</dbReference>
<evidence type="ECO:0000313" key="5">
    <source>
        <dbReference type="Proteomes" id="UP000075243"/>
    </source>
</evidence>
<feature type="domain" description="HAT C-terminal dimerisation" evidence="2">
    <location>
        <begin position="535"/>
        <end position="593"/>
    </location>
</feature>
<feature type="transmembrane region" description="Helical" evidence="1">
    <location>
        <begin position="537"/>
        <end position="563"/>
    </location>
</feature>
<dbReference type="OMA" id="CANAKYT"/>
<protein>
    <submittedName>
        <fullName evidence="4">Zinc finger MYM-type protein 1</fullName>
    </submittedName>
</protein>
<dbReference type="Pfam" id="PF14291">
    <property type="entry name" value="DUF4371"/>
    <property type="match status" value="1"/>
</dbReference>
<evidence type="ECO:0000259" key="2">
    <source>
        <dbReference type="Pfam" id="PF05699"/>
    </source>
</evidence>
<keyword evidence="1" id="KW-0472">Membrane</keyword>
<dbReference type="InterPro" id="IPR055298">
    <property type="entry name" value="AtLOH3-like"/>
</dbReference>
<reference evidence="4" key="1">
    <citation type="journal article" date="2012" name="Nat. Biotechnol.">
        <title>Draft genome sequence of pigeonpea (Cajanus cajan), an orphan legume crop of resource-poor farmers.</title>
        <authorList>
            <person name="Varshney R.K."/>
            <person name="Chen W."/>
            <person name="Li Y."/>
            <person name="Bharti A.K."/>
            <person name="Saxena R.K."/>
            <person name="Schlueter J.A."/>
            <person name="Donoghue M.T."/>
            <person name="Azam S."/>
            <person name="Fan G."/>
            <person name="Whaley A.M."/>
            <person name="Farmer A.D."/>
            <person name="Sheridan J."/>
            <person name="Iwata A."/>
            <person name="Tuteja R."/>
            <person name="Penmetsa R.V."/>
            <person name="Wu W."/>
            <person name="Upadhyaya H.D."/>
            <person name="Yang S.P."/>
            <person name="Shah T."/>
            <person name="Saxena K.B."/>
            <person name="Michael T."/>
            <person name="McCombie W.R."/>
            <person name="Yang B."/>
            <person name="Zhang G."/>
            <person name="Yang H."/>
            <person name="Wang J."/>
            <person name="Spillane C."/>
            <person name="Cook D.R."/>
            <person name="May G.D."/>
            <person name="Xu X."/>
            <person name="Jackson S.A."/>
        </authorList>
    </citation>
    <scope>NUCLEOTIDE SEQUENCE [LARGE SCALE GENOMIC DNA]</scope>
</reference>
<dbReference type="PANTHER" id="PTHR11697:SF230">
    <property type="entry name" value="ZINC FINGER, MYM DOMAIN CONTAINING 1"/>
    <property type="match status" value="1"/>
</dbReference>
<dbReference type="Gramene" id="C.cajan_32693.t">
    <property type="protein sequence ID" value="C.cajan_32693.t"/>
    <property type="gene ID" value="C.cajan_32693"/>
</dbReference>
<dbReference type="EMBL" id="KQ483609">
    <property type="protein sequence ID" value="KYP44907.1"/>
    <property type="molecule type" value="Genomic_DNA"/>
</dbReference>
<name>A0A151RQU3_CAJCA</name>
<dbReference type="InterPro" id="IPR012337">
    <property type="entry name" value="RNaseH-like_sf"/>
</dbReference>
<dbReference type="PANTHER" id="PTHR11697">
    <property type="entry name" value="GENERAL TRANSCRIPTION FACTOR 2-RELATED ZINC FINGER PROTEIN"/>
    <property type="match status" value="1"/>
</dbReference>